<reference evidence="8 9" key="1">
    <citation type="submission" date="2020-04" db="EMBL/GenBank/DDBJ databases">
        <authorList>
            <person name="Laetsch R D."/>
            <person name="Stevens L."/>
            <person name="Kumar S."/>
            <person name="Blaxter L. M."/>
        </authorList>
    </citation>
    <scope>NUCLEOTIDE SEQUENCE [LARGE SCALE GENOMIC DNA]</scope>
</reference>
<evidence type="ECO:0000256" key="4">
    <source>
        <dbReference type="PROSITE-ProRule" id="PRU00091"/>
    </source>
</evidence>
<name>A0A8S1DZ70_9PELO</name>
<evidence type="ECO:0000256" key="6">
    <source>
        <dbReference type="SAM" id="MobiDB-lite"/>
    </source>
</evidence>
<dbReference type="OrthoDB" id="5407799at2759"/>
<dbReference type="GO" id="GO:0005813">
    <property type="term" value="C:centrosome"/>
    <property type="evidence" value="ECO:0007669"/>
    <property type="project" value="TreeGrafter"/>
</dbReference>
<feature type="domain" description="FYVE-type" evidence="7">
    <location>
        <begin position="1"/>
        <end position="58"/>
    </location>
</feature>
<dbReference type="GO" id="GO:0009838">
    <property type="term" value="P:abscission"/>
    <property type="evidence" value="ECO:0007669"/>
    <property type="project" value="TreeGrafter"/>
</dbReference>
<proteinExistence type="predicted"/>
<dbReference type="GO" id="GO:0008270">
    <property type="term" value="F:zinc ion binding"/>
    <property type="evidence" value="ECO:0007669"/>
    <property type="project" value="UniProtKB-KW"/>
</dbReference>
<evidence type="ECO:0000256" key="2">
    <source>
        <dbReference type="ARBA" id="ARBA00022771"/>
    </source>
</evidence>
<dbReference type="SUPFAM" id="SSF57903">
    <property type="entry name" value="FYVE/PHD zinc finger"/>
    <property type="match status" value="1"/>
</dbReference>
<keyword evidence="5" id="KW-0175">Coiled coil</keyword>
<dbReference type="AlphaFoldDB" id="A0A8S1DZ70"/>
<dbReference type="GO" id="GO:0030496">
    <property type="term" value="C:midbody"/>
    <property type="evidence" value="ECO:0007669"/>
    <property type="project" value="TreeGrafter"/>
</dbReference>
<dbReference type="PROSITE" id="PS50178">
    <property type="entry name" value="ZF_FYVE"/>
    <property type="match status" value="1"/>
</dbReference>
<evidence type="ECO:0000313" key="9">
    <source>
        <dbReference type="Proteomes" id="UP000494206"/>
    </source>
</evidence>
<evidence type="ECO:0000313" key="8">
    <source>
        <dbReference type="EMBL" id="CAB3396653.1"/>
    </source>
</evidence>
<keyword evidence="3" id="KW-0862">Zinc</keyword>
<keyword evidence="2 4" id="KW-0863">Zinc-finger</keyword>
<feature type="region of interest" description="Disordered" evidence="6">
    <location>
        <begin position="353"/>
        <end position="384"/>
    </location>
</feature>
<dbReference type="EMBL" id="CADEPM010000001">
    <property type="protein sequence ID" value="CAB3396653.1"/>
    <property type="molecule type" value="Genomic_DNA"/>
</dbReference>
<sequence length="384" mass="44143">MPACCTNCRTKYSLLIREAGCSCCALSLCKKCLSHRAIIPSLSDQPLTVCYNCYKTLEAKKIKTEATITSTPLPGKSTKNWWGDGLPPPSFRQDFNKGRASTSQTPKSIYPQINAKPTPVDDEVWQEQMRQLEERRANLMNDIPRQPEPLTIEQIEERLASLRGCDVDVIRNPRTWFQEDKRDLGNAQTVSQLMKIAEDRARLEEIDEEIEQKELKEFEERRKRLMERQEAEKKADNRESVVSDASCFSTATREQLDDINKALEDAEKRVAATKQQEEVDENELKKLMTLTRQKSLDAMQWNDKISKEIGGFWDRQNKKMSVEENDSDEDEKSLDEEAIKKIIHEAETAPYYEIKSEEAKPAPSSASPKKKGFFGKFFRKDSKS</sequence>
<dbReference type="CDD" id="cd00065">
    <property type="entry name" value="FYVE_like_SF"/>
    <property type="match status" value="1"/>
</dbReference>
<organism evidence="8 9">
    <name type="scientific">Caenorhabditis bovis</name>
    <dbReference type="NCBI Taxonomy" id="2654633"/>
    <lineage>
        <taxon>Eukaryota</taxon>
        <taxon>Metazoa</taxon>
        <taxon>Ecdysozoa</taxon>
        <taxon>Nematoda</taxon>
        <taxon>Chromadorea</taxon>
        <taxon>Rhabditida</taxon>
        <taxon>Rhabditina</taxon>
        <taxon>Rhabditomorpha</taxon>
        <taxon>Rhabditoidea</taxon>
        <taxon>Rhabditidae</taxon>
        <taxon>Peloderinae</taxon>
        <taxon>Caenorhabditis</taxon>
    </lineage>
</organism>
<dbReference type="GO" id="GO:0032266">
    <property type="term" value="F:phosphatidylinositol-3-phosphate binding"/>
    <property type="evidence" value="ECO:0007669"/>
    <property type="project" value="TreeGrafter"/>
</dbReference>
<dbReference type="PANTHER" id="PTHR46603:SF1">
    <property type="entry name" value="ABSCISSION_NOCUT CHECKPOINT REGULATOR"/>
    <property type="match status" value="1"/>
</dbReference>
<dbReference type="GO" id="GO:0032154">
    <property type="term" value="C:cleavage furrow"/>
    <property type="evidence" value="ECO:0007669"/>
    <property type="project" value="TreeGrafter"/>
</dbReference>
<feature type="compositionally biased region" description="Acidic residues" evidence="6">
    <location>
        <begin position="323"/>
        <end position="334"/>
    </location>
</feature>
<comment type="caution">
    <text evidence="8">The sequence shown here is derived from an EMBL/GenBank/DDBJ whole genome shotgun (WGS) entry which is preliminary data.</text>
</comment>
<dbReference type="GO" id="GO:0044878">
    <property type="term" value="P:mitotic cytokinesis checkpoint signaling"/>
    <property type="evidence" value="ECO:0007669"/>
    <property type="project" value="TreeGrafter"/>
</dbReference>
<dbReference type="InterPro" id="IPR000306">
    <property type="entry name" value="Znf_FYVE"/>
</dbReference>
<accession>A0A8S1DZ70</accession>
<keyword evidence="1" id="KW-0479">Metal-binding</keyword>
<dbReference type="InterPro" id="IPR013083">
    <property type="entry name" value="Znf_RING/FYVE/PHD"/>
</dbReference>
<keyword evidence="9" id="KW-1185">Reference proteome</keyword>
<protein>
    <recommendedName>
        <fullName evidence="7">FYVE-type domain-containing protein</fullName>
    </recommendedName>
</protein>
<evidence type="ECO:0000256" key="3">
    <source>
        <dbReference type="ARBA" id="ARBA00022833"/>
    </source>
</evidence>
<evidence type="ECO:0000259" key="7">
    <source>
        <dbReference type="PROSITE" id="PS50178"/>
    </source>
</evidence>
<dbReference type="Gene3D" id="3.30.40.10">
    <property type="entry name" value="Zinc/RING finger domain, C3HC4 (zinc finger)"/>
    <property type="match status" value="1"/>
</dbReference>
<feature type="region of interest" description="Disordered" evidence="6">
    <location>
        <begin position="97"/>
        <end position="121"/>
    </location>
</feature>
<dbReference type="InterPro" id="IPR011011">
    <property type="entry name" value="Znf_FYVE_PHD"/>
</dbReference>
<gene>
    <name evidence="8" type="ORF">CBOVIS_LOCUS175</name>
</gene>
<evidence type="ECO:0000256" key="5">
    <source>
        <dbReference type="SAM" id="Coils"/>
    </source>
</evidence>
<dbReference type="Pfam" id="PF01363">
    <property type="entry name" value="FYVE"/>
    <property type="match status" value="1"/>
</dbReference>
<dbReference type="InterPro" id="IPR017455">
    <property type="entry name" value="Znf_FYVE-rel"/>
</dbReference>
<dbReference type="Proteomes" id="UP000494206">
    <property type="component" value="Unassembled WGS sequence"/>
</dbReference>
<evidence type="ECO:0000256" key="1">
    <source>
        <dbReference type="ARBA" id="ARBA00022723"/>
    </source>
</evidence>
<feature type="coiled-coil region" evidence="5">
    <location>
        <begin position="193"/>
        <end position="283"/>
    </location>
</feature>
<dbReference type="PANTHER" id="PTHR46603">
    <property type="entry name" value="ABSCISSION/NOCUT CHECKPOINT REGULATOR"/>
    <property type="match status" value="1"/>
</dbReference>
<feature type="region of interest" description="Disordered" evidence="6">
    <location>
        <begin position="315"/>
        <end position="334"/>
    </location>
</feature>